<dbReference type="SUPFAM" id="SSF143422">
    <property type="entry name" value="Transposase IS200-like"/>
    <property type="match status" value="1"/>
</dbReference>
<dbReference type="EMBL" id="JANIBK010000138">
    <property type="protein sequence ID" value="MCQ8130235.1"/>
    <property type="molecule type" value="Genomic_DNA"/>
</dbReference>
<organism evidence="2 3">
    <name type="scientific">Methylomonas rivi</name>
    <dbReference type="NCBI Taxonomy" id="2952226"/>
    <lineage>
        <taxon>Bacteria</taxon>
        <taxon>Pseudomonadati</taxon>
        <taxon>Pseudomonadota</taxon>
        <taxon>Gammaproteobacteria</taxon>
        <taxon>Methylococcales</taxon>
        <taxon>Methylococcaceae</taxon>
        <taxon>Methylomonas</taxon>
    </lineage>
</organism>
<dbReference type="Pfam" id="PF01797">
    <property type="entry name" value="Y1_Tnp"/>
    <property type="match status" value="1"/>
</dbReference>
<dbReference type="PANTHER" id="PTHR34322">
    <property type="entry name" value="TRANSPOSASE, Y1_TNP DOMAIN-CONTAINING"/>
    <property type="match status" value="1"/>
</dbReference>
<evidence type="ECO:0000259" key="1">
    <source>
        <dbReference type="SMART" id="SM01321"/>
    </source>
</evidence>
<gene>
    <name evidence="2" type="ORF">NP596_17385</name>
</gene>
<dbReference type="RefSeq" id="WP_256616666.1">
    <property type="nucleotide sequence ID" value="NZ_JANIBK010000138.1"/>
</dbReference>
<keyword evidence="3" id="KW-1185">Reference proteome</keyword>
<dbReference type="SMART" id="SM01321">
    <property type="entry name" value="Y1_Tnp"/>
    <property type="match status" value="1"/>
</dbReference>
<reference evidence="2 3" key="1">
    <citation type="submission" date="2022-07" db="EMBL/GenBank/DDBJ databases">
        <title>Methylomonas rivi sp. nov., Methylomonas rosea sp. nov., Methylomonas aureus sp. nov. and Methylomonas subterranea sp. nov., four novel methanotrophs isolated from a freshwater creek and the deep terrestrial subsurface.</title>
        <authorList>
            <person name="Abin C."/>
            <person name="Sankaranarayanan K."/>
            <person name="Garner C."/>
            <person name="Sindelar R."/>
            <person name="Kotary K."/>
            <person name="Garner R."/>
            <person name="Barclay S."/>
            <person name="Lawson P."/>
            <person name="Krumholz L."/>
        </authorList>
    </citation>
    <scope>NUCLEOTIDE SEQUENCE [LARGE SCALE GENOMIC DNA]</scope>
    <source>
        <strain evidence="2 3">WSC-6</strain>
    </source>
</reference>
<dbReference type="InterPro" id="IPR002686">
    <property type="entry name" value="Transposase_17"/>
</dbReference>
<dbReference type="Gene3D" id="3.30.70.1290">
    <property type="entry name" value="Transposase IS200-like"/>
    <property type="match status" value="1"/>
</dbReference>
<dbReference type="PANTHER" id="PTHR34322:SF2">
    <property type="entry name" value="TRANSPOSASE IS200-LIKE DOMAIN-CONTAINING PROTEIN"/>
    <property type="match status" value="1"/>
</dbReference>
<comment type="caution">
    <text evidence="2">The sequence shown here is derived from an EMBL/GenBank/DDBJ whole genome shotgun (WGS) entry which is preliminary data.</text>
</comment>
<accession>A0ABT1UA50</accession>
<name>A0ABT1UA50_9GAMM</name>
<dbReference type="InterPro" id="IPR036515">
    <property type="entry name" value="Transposase_17_sf"/>
</dbReference>
<evidence type="ECO:0000313" key="3">
    <source>
        <dbReference type="Proteomes" id="UP001524586"/>
    </source>
</evidence>
<dbReference type="Proteomes" id="UP001524586">
    <property type="component" value="Unassembled WGS sequence"/>
</dbReference>
<evidence type="ECO:0000313" key="2">
    <source>
        <dbReference type="EMBL" id="MCQ8130235.1"/>
    </source>
</evidence>
<sequence length="156" mass="18122">MPVHAIQRGNNRQAIFFADEDYAQYLRCLKLAAKKHDCRIHAYVLMTNHVHLLLTPTQAQGVGEFFQTIGRHYVAYINQTYQRTGTLWVGRYKASLIDKEHYLFSCYRYIEFNPVRAGMVRLPEHYPWSSLSRQCLEGTQCVFMPASALFATRAGR</sequence>
<proteinExistence type="predicted"/>
<feature type="domain" description="Transposase IS200-like" evidence="1">
    <location>
        <begin position="1"/>
        <end position="113"/>
    </location>
</feature>
<protein>
    <submittedName>
        <fullName evidence="2">Transposase</fullName>
    </submittedName>
</protein>